<dbReference type="OrthoDB" id="3254930at2759"/>
<proteinExistence type="predicted"/>
<accession>A0A165K639</accession>
<evidence type="ECO:0000313" key="2">
    <source>
        <dbReference type="Proteomes" id="UP000076761"/>
    </source>
</evidence>
<sequence>MLRNTLAIKHLTSAGKVMAVGHAEEPESLYNNTQLHPQMFPWLFPYGLGGLCNANGYKSIVEKLHKHQLLMYHDKRFQTDQYFPIIAFNQEQIKSSTTGGFLLAEKYSFNDIAQRLLSIDK</sequence>
<dbReference type="EMBL" id="KV425832">
    <property type="protein sequence ID" value="KZT15076.1"/>
    <property type="molecule type" value="Genomic_DNA"/>
</dbReference>
<organism evidence="1 2">
    <name type="scientific">Neolentinus lepideus HHB14362 ss-1</name>
    <dbReference type="NCBI Taxonomy" id="1314782"/>
    <lineage>
        <taxon>Eukaryota</taxon>
        <taxon>Fungi</taxon>
        <taxon>Dikarya</taxon>
        <taxon>Basidiomycota</taxon>
        <taxon>Agaricomycotina</taxon>
        <taxon>Agaricomycetes</taxon>
        <taxon>Gloeophyllales</taxon>
        <taxon>Gloeophyllaceae</taxon>
        <taxon>Neolentinus</taxon>
    </lineage>
</organism>
<gene>
    <name evidence="1" type="ORF">NEOLEDRAFT_1082060</name>
</gene>
<dbReference type="STRING" id="1314782.A0A165K639"/>
<dbReference type="Proteomes" id="UP000076761">
    <property type="component" value="Unassembled WGS sequence"/>
</dbReference>
<protein>
    <submittedName>
        <fullName evidence="1">Uncharacterized protein</fullName>
    </submittedName>
</protein>
<reference evidence="1 2" key="1">
    <citation type="journal article" date="2016" name="Mol. Biol. Evol.">
        <title>Comparative Genomics of Early-Diverging Mushroom-Forming Fungi Provides Insights into the Origins of Lignocellulose Decay Capabilities.</title>
        <authorList>
            <person name="Nagy L.G."/>
            <person name="Riley R."/>
            <person name="Tritt A."/>
            <person name="Adam C."/>
            <person name="Daum C."/>
            <person name="Floudas D."/>
            <person name="Sun H."/>
            <person name="Yadav J.S."/>
            <person name="Pangilinan J."/>
            <person name="Larsson K.H."/>
            <person name="Matsuura K."/>
            <person name="Barry K."/>
            <person name="Labutti K."/>
            <person name="Kuo R."/>
            <person name="Ohm R.A."/>
            <person name="Bhattacharya S.S."/>
            <person name="Shirouzu T."/>
            <person name="Yoshinaga Y."/>
            <person name="Martin F.M."/>
            <person name="Grigoriev I.V."/>
            <person name="Hibbett D.S."/>
        </authorList>
    </citation>
    <scope>NUCLEOTIDE SEQUENCE [LARGE SCALE GENOMIC DNA]</scope>
    <source>
        <strain evidence="1 2">HHB14362 ss-1</strain>
    </source>
</reference>
<dbReference type="AlphaFoldDB" id="A0A165K639"/>
<evidence type="ECO:0000313" key="1">
    <source>
        <dbReference type="EMBL" id="KZT15076.1"/>
    </source>
</evidence>
<keyword evidence="2" id="KW-1185">Reference proteome</keyword>
<name>A0A165K639_9AGAM</name>
<dbReference type="InParanoid" id="A0A165K639"/>